<evidence type="ECO:0000313" key="2">
    <source>
        <dbReference type="EMBL" id="KAG2234774.1"/>
    </source>
</evidence>
<keyword evidence="1" id="KW-0732">Signal</keyword>
<protein>
    <submittedName>
        <fullName evidence="2">Uncharacterized protein</fullName>
    </submittedName>
</protein>
<evidence type="ECO:0000256" key="1">
    <source>
        <dbReference type="SAM" id="SignalP"/>
    </source>
</evidence>
<keyword evidence="3" id="KW-1185">Reference proteome</keyword>
<dbReference type="EMBL" id="JAEPRE010000046">
    <property type="protein sequence ID" value="KAG2234774.1"/>
    <property type="molecule type" value="Genomic_DNA"/>
</dbReference>
<feature type="chain" id="PRO_5034778026" evidence="1">
    <location>
        <begin position="20"/>
        <end position="155"/>
    </location>
</feature>
<comment type="caution">
    <text evidence="2">The sequence shown here is derived from an EMBL/GenBank/DDBJ whole genome shotgun (WGS) entry which is preliminary data.</text>
</comment>
<name>A0A8H7W188_9FUNG</name>
<gene>
    <name evidence="2" type="ORF">INT48_000123</name>
</gene>
<proteinExistence type="predicted"/>
<organism evidence="2 3">
    <name type="scientific">Thamnidium elegans</name>
    <dbReference type="NCBI Taxonomy" id="101142"/>
    <lineage>
        <taxon>Eukaryota</taxon>
        <taxon>Fungi</taxon>
        <taxon>Fungi incertae sedis</taxon>
        <taxon>Mucoromycota</taxon>
        <taxon>Mucoromycotina</taxon>
        <taxon>Mucoromycetes</taxon>
        <taxon>Mucorales</taxon>
        <taxon>Mucorineae</taxon>
        <taxon>Mucoraceae</taxon>
        <taxon>Thamnidium</taxon>
    </lineage>
</organism>
<sequence length="155" mass="17143">MYLSKLTLLVSGLFQTAIAIEQKYHVVTRGPQNSVILPVCVTTVTDCNFRCKHLPVNNFLLSYDEPLCGESINVYFKANGRNVLVDRITTMDSKTTYECTPDPDSTFVYSKYTCQIPVTSDDCVETCIKGKCNGAPTCISGSFESCIKGRCNAPR</sequence>
<dbReference type="Proteomes" id="UP000613177">
    <property type="component" value="Unassembled WGS sequence"/>
</dbReference>
<dbReference type="AlphaFoldDB" id="A0A8H7W188"/>
<evidence type="ECO:0000313" key="3">
    <source>
        <dbReference type="Proteomes" id="UP000613177"/>
    </source>
</evidence>
<feature type="signal peptide" evidence="1">
    <location>
        <begin position="1"/>
        <end position="19"/>
    </location>
</feature>
<reference evidence="2" key="1">
    <citation type="submission" date="2021-01" db="EMBL/GenBank/DDBJ databases">
        <title>Metabolic potential, ecology and presence of endohyphal bacteria is reflected in genomic diversity of Mucoromycotina.</title>
        <authorList>
            <person name="Muszewska A."/>
            <person name="Okrasinska A."/>
            <person name="Steczkiewicz K."/>
            <person name="Drgas O."/>
            <person name="Orlowska M."/>
            <person name="Perlinska-Lenart U."/>
            <person name="Aleksandrzak-Piekarczyk T."/>
            <person name="Szatraj K."/>
            <person name="Zielenkiewicz U."/>
            <person name="Pilsyk S."/>
            <person name="Malc E."/>
            <person name="Mieczkowski P."/>
            <person name="Kruszewska J.S."/>
            <person name="Biernat P."/>
            <person name="Pawlowska J."/>
        </authorList>
    </citation>
    <scope>NUCLEOTIDE SEQUENCE</scope>
    <source>
        <strain evidence="2">WA0000018081</strain>
    </source>
</reference>
<accession>A0A8H7W188</accession>